<dbReference type="GO" id="GO:0003677">
    <property type="term" value="F:DNA binding"/>
    <property type="evidence" value="ECO:0007669"/>
    <property type="project" value="InterPro"/>
</dbReference>
<dbReference type="EMBL" id="BMVG01000028">
    <property type="protein sequence ID" value="GHE11365.1"/>
    <property type="molecule type" value="Genomic_DNA"/>
</dbReference>
<dbReference type="SUPFAM" id="SSF47413">
    <property type="entry name" value="lambda repressor-like DNA-binding domains"/>
    <property type="match status" value="1"/>
</dbReference>
<evidence type="ECO:0000313" key="3">
    <source>
        <dbReference type="Proteomes" id="UP000655443"/>
    </source>
</evidence>
<evidence type="ECO:0000259" key="1">
    <source>
        <dbReference type="PROSITE" id="PS50943"/>
    </source>
</evidence>
<evidence type="ECO:0000313" key="2">
    <source>
        <dbReference type="EMBL" id="GHE11365.1"/>
    </source>
</evidence>
<dbReference type="Gene3D" id="1.10.260.40">
    <property type="entry name" value="lambda repressor-like DNA-binding domains"/>
    <property type="match status" value="1"/>
</dbReference>
<protein>
    <recommendedName>
        <fullName evidence="1">HTH cro/C1-type domain-containing protein</fullName>
    </recommendedName>
</protein>
<sequence>MRYPATRTSLSTGLSAITAQPAGDLVLVGTSSRRGFAHQAPCPPAEEASPLAMPWLAVSGDRAQQPAPAPAVDEGLGQRTRRCKQCRCILSRYNEEAYCSSCARSTRNQPGPVPCVASDVWARADVQEALVARDFGKLCQLVRVASDLRQSDMAELTGLSQAFLSMLESRARRLTNIDKITELLAGLGTPAELTGPMLRMPRPNRDEPDVRHGMPG</sequence>
<feature type="domain" description="HTH cro/C1-type" evidence="1">
    <location>
        <begin position="143"/>
        <end position="193"/>
    </location>
</feature>
<proteinExistence type="predicted"/>
<organism evidence="2 3">
    <name type="scientific">Streptomyces alanosinicus</name>
    <dbReference type="NCBI Taxonomy" id="68171"/>
    <lineage>
        <taxon>Bacteria</taxon>
        <taxon>Bacillati</taxon>
        <taxon>Actinomycetota</taxon>
        <taxon>Actinomycetes</taxon>
        <taxon>Kitasatosporales</taxon>
        <taxon>Streptomycetaceae</taxon>
        <taxon>Streptomyces</taxon>
    </lineage>
</organism>
<name>A0A919D5A7_9ACTN</name>
<reference evidence="2" key="1">
    <citation type="journal article" date="2014" name="Int. J. Syst. Evol. Microbiol.">
        <title>Complete genome sequence of Corynebacterium casei LMG S-19264T (=DSM 44701T), isolated from a smear-ripened cheese.</title>
        <authorList>
            <consortium name="US DOE Joint Genome Institute (JGI-PGF)"/>
            <person name="Walter F."/>
            <person name="Albersmeier A."/>
            <person name="Kalinowski J."/>
            <person name="Ruckert C."/>
        </authorList>
    </citation>
    <scope>NUCLEOTIDE SEQUENCE</scope>
    <source>
        <strain evidence="2">JCM 4714</strain>
    </source>
</reference>
<dbReference type="InterPro" id="IPR010982">
    <property type="entry name" value="Lambda_DNA-bd_dom_sf"/>
</dbReference>
<dbReference type="InterPro" id="IPR001387">
    <property type="entry name" value="Cro/C1-type_HTH"/>
</dbReference>
<comment type="caution">
    <text evidence="2">The sequence shown here is derived from an EMBL/GenBank/DDBJ whole genome shotgun (WGS) entry which is preliminary data.</text>
</comment>
<dbReference type="CDD" id="cd00093">
    <property type="entry name" value="HTH_XRE"/>
    <property type="match status" value="1"/>
</dbReference>
<accession>A0A919D5A7</accession>
<dbReference type="PROSITE" id="PS50943">
    <property type="entry name" value="HTH_CROC1"/>
    <property type="match status" value="1"/>
</dbReference>
<dbReference type="AlphaFoldDB" id="A0A919D5A7"/>
<reference evidence="2" key="2">
    <citation type="submission" date="2020-09" db="EMBL/GenBank/DDBJ databases">
        <authorList>
            <person name="Sun Q."/>
            <person name="Ohkuma M."/>
        </authorList>
    </citation>
    <scope>NUCLEOTIDE SEQUENCE</scope>
    <source>
        <strain evidence="2">JCM 4714</strain>
    </source>
</reference>
<gene>
    <name evidence="2" type="ORF">GCM10010339_70760</name>
</gene>
<keyword evidence="3" id="KW-1185">Reference proteome</keyword>
<dbReference type="Proteomes" id="UP000655443">
    <property type="component" value="Unassembled WGS sequence"/>
</dbReference>